<dbReference type="AlphaFoldDB" id="A0A0E0AA11"/>
<sequence length="73" mass="8088">MYYYSHHRGTTLSPPAMGCGKRRGILGAIELEVYQDFSSKPSILDRGAEKPQVQSIESCAVQPKQHATSQTIH</sequence>
<proteinExistence type="predicted"/>
<name>A0A0E0AA11_9ORYZ</name>
<dbReference type="Proteomes" id="UP000026961">
    <property type="component" value="Chromosome 6"/>
</dbReference>
<protein>
    <submittedName>
        <fullName evidence="2">Uncharacterized protein</fullName>
    </submittedName>
</protein>
<evidence type="ECO:0000313" key="2">
    <source>
        <dbReference type="EnsemblPlants" id="OGLUM06G16890.1"/>
    </source>
</evidence>
<organism evidence="2">
    <name type="scientific">Oryza glumipatula</name>
    <dbReference type="NCBI Taxonomy" id="40148"/>
    <lineage>
        <taxon>Eukaryota</taxon>
        <taxon>Viridiplantae</taxon>
        <taxon>Streptophyta</taxon>
        <taxon>Embryophyta</taxon>
        <taxon>Tracheophyta</taxon>
        <taxon>Spermatophyta</taxon>
        <taxon>Magnoliopsida</taxon>
        <taxon>Liliopsida</taxon>
        <taxon>Poales</taxon>
        <taxon>Poaceae</taxon>
        <taxon>BOP clade</taxon>
        <taxon>Oryzoideae</taxon>
        <taxon>Oryzeae</taxon>
        <taxon>Oryzinae</taxon>
        <taxon>Oryza</taxon>
    </lineage>
</organism>
<evidence type="ECO:0000313" key="3">
    <source>
        <dbReference type="Proteomes" id="UP000026961"/>
    </source>
</evidence>
<reference evidence="2" key="2">
    <citation type="submission" date="2018-05" db="EMBL/GenBank/DDBJ databases">
        <title>OgluRS3 (Oryza glumaepatula Reference Sequence Version 3).</title>
        <authorList>
            <person name="Zhang J."/>
            <person name="Kudrna D."/>
            <person name="Lee S."/>
            <person name="Talag J."/>
            <person name="Welchert J."/>
            <person name="Wing R.A."/>
        </authorList>
    </citation>
    <scope>NUCLEOTIDE SEQUENCE [LARGE SCALE GENOMIC DNA]</scope>
</reference>
<feature type="region of interest" description="Disordered" evidence="1">
    <location>
        <begin position="54"/>
        <end position="73"/>
    </location>
</feature>
<dbReference type="EnsemblPlants" id="OGLUM06G16890.1">
    <property type="protein sequence ID" value="OGLUM06G16890.1"/>
    <property type="gene ID" value="OGLUM06G16890"/>
</dbReference>
<reference evidence="2" key="1">
    <citation type="submission" date="2015-04" db="UniProtKB">
        <authorList>
            <consortium name="EnsemblPlants"/>
        </authorList>
    </citation>
    <scope>IDENTIFICATION</scope>
</reference>
<dbReference type="HOGENOM" id="CLU_2708824_0_0_1"/>
<dbReference type="Gramene" id="OGLUM06G16890.1">
    <property type="protein sequence ID" value="OGLUM06G16890.1"/>
    <property type="gene ID" value="OGLUM06G16890"/>
</dbReference>
<evidence type="ECO:0000256" key="1">
    <source>
        <dbReference type="SAM" id="MobiDB-lite"/>
    </source>
</evidence>
<accession>A0A0E0AA11</accession>
<keyword evidence="3" id="KW-1185">Reference proteome</keyword>